<dbReference type="GO" id="GO:0005634">
    <property type="term" value="C:nucleus"/>
    <property type="evidence" value="ECO:0007669"/>
    <property type="project" value="UniProtKB-SubCell"/>
</dbReference>
<dbReference type="Proteomes" id="UP000770717">
    <property type="component" value="Unassembled WGS sequence"/>
</dbReference>
<dbReference type="GO" id="GO:1990481">
    <property type="term" value="P:mRNA pseudouridine synthesis"/>
    <property type="evidence" value="ECO:0007669"/>
    <property type="project" value="TreeGrafter"/>
</dbReference>
<evidence type="ECO:0000313" key="22">
    <source>
        <dbReference type="Proteomes" id="UP000770717"/>
    </source>
</evidence>
<dbReference type="GO" id="GO:0006397">
    <property type="term" value="P:mRNA processing"/>
    <property type="evidence" value="ECO:0007669"/>
    <property type="project" value="UniProtKB-KW"/>
</dbReference>
<dbReference type="SUPFAM" id="SSF55120">
    <property type="entry name" value="Pseudouridine synthase"/>
    <property type="match status" value="1"/>
</dbReference>
<organism evidence="21 22">
    <name type="scientific">Eleutherodactylus coqui</name>
    <name type="common">Puerto Rican coqui</name>
    <dbReference type="NCBI Taxonomy" id="57060"/>
    <lineage>
        <taxon>Eukaryota</taxon>
        <taxon>Metazoa</taxon>
        <taxon>Chordata</taxon>
        <taxon>Craniata</taxon>
        <taxon>Vertebrata</taxon>
        <taxon>Euteleostomi</taxon>
        <taxon>Amphibia</taxon>
        <taxon>Batrachia</taxon>
        <taxon>Anura</taxon>
        <taxon>Neobatrachia</taxon>
        <taxon>Hyloidea</taxon>
        <taxon>Eleutherodactylidae</taxon>
        <taxon>Eleutherodactylinae</taxon>
        <taxon>Eleutherodactylus</taxon>
        <taxon>Eleutherodactylus</taxon>
    </lineage>
</organism>
<evidence type="ECO:0000256" key="14">
    <source>
        <dbReference type="ARBA" id="ARBA00075153"/>
    </source>
</evidence>
<evidence type="ECO:0000259" key="20">
    <source>
        <dbReference type="Pfam" id="PF01416"/>
    </source>
</evidence>
<dbReference type="FunFam" id="3.30.70.580:FF:000002">
    <property type="entry name" value="tRNA pseudouridine synthase"/>
    <property type="match status" value="1"/>
</dbReference>
<dbReference type="Pfam" id="PF01416">
    <property type="entry name" value="PseudoU_synth_1"/>
    <property type="match status" value="1"/>
</dbReference>
<dbReference type="InterPro" id="IPR020103">
    <property type="entry name" value="PsdUridine_synth_cat_dom_sf"/>
</dbReference>
<comment type="catalytic activity">
    <reaction evidence="8">
        <text>a uridine in tRNA = a pseudouridine in tRNA</text>
        <dbReference type="Rhea" id="RHEA:54572"/>
        <dbReference type="Rhea" id="RHEA-COMP:13339"/>
        <dbReference type="Rhea" id="RHEA-COMP:13934"/>
        <dbReference type="ChEBI" id="CHEBI:65314"/>
        <dbReference type="ChEBI" id="CHEBI:65315"/>
    </reaction>
</comment>
<name>A0A8J6FMB6_ELECQ</name>
<comment type="catalytic activity">
    <reaction evidence="9">
        <text>uridine(38/39/40) in tRNA = pseudouridine(38/39/40) in tRNA</text>
        <dbReference type="Rhea" id="RHEA:22376"/>
        <dbReference type="Rhea" id="RHEA-COMP:10085"/>
        <dbReference type="Rhea" id="RHEA-COMP:10087"/>
        <dbReference type="ChEBI" id="CHEBI:65314"/>
        <dbReference type="ChEBI" id="CHEBI:65315"/>
        <dbReference type="EC" id="5.4.99.12"/>
    </reaction>
</comment>
<evidence type="ECO:0000256" key="12">
    <source>
        <dbReference type="ARBA" id="ARBA00066509"/>
    </source>
</evidence>
<evidence type="ECO:0000313" key="21">
    <source>
        <dbReference type="EMBL" id="KAG9489255.1"/>
    </source>
</evidence>
<evidence type="ECO:0000256" key="1">
    <source>
        <dbReference type="ARBA" id="ARBA00001166"/>
    </source>
</evidence>
<feature type="binding site" evidence="19">
    <location>
        <position position="181"/>
    </location>
    <ligand>
        <name>substrate</name>
    </ligand>
</feature>
<dbReference type="InterPro" id="IPR020095">
    <property type="entry name" value="PsdUridine_synth_TruA_C"/>
</dbReference>
<reference evidence="21" key="1">
    <citation type="thesis" date="2020" institute="ProQuest LLC" country="789 East Eisenhower Parkway, Ann Arbor, MI, USA">
        <title>Comparative Genomics and Chromosome Evolution.</title>
        <authorList>
            <person name="Mudd A.B."/>
        </authorList>
    </citation>
    <scope>NUCLEOTIDE SEQUENCE</scope>
    <source>
        <strain evidence="21">HN-11 Male</strain>
        <tissue evidence="21">Kidney and liver</tissue>
    </source>
</reference>
<dbReference type="Gene3D" id="3.30.70.660">
    <property type="entry name" value="Pseudouridine synthase I, catalytic domain, C-terminal subdomain"/>
    <property type="match status" value="1"/>
</dbReference>
<dbReference type="CDD" id="cd02568">
    <property type="entry name" value="PseudoU_synth_PUS1_PUS2"/>
    <property type="match status" value="1"/>
</dbReference>
<protein>
    <recommendedName>
        <fullName evidence="13">Pseudouridylate synthase 1 homolog</fullName>
        <ecNumber evidence="12">5.4.99.12</ecNumber>
    </recommendedName>
    <alternativeName>
        <fullName evidence="14">tRNA pseudouridine synthase 1</fullName>
    </alternativeName>
    <alternativeName>
        <fullName evidence="17">tRNA pseudouridine(38-40) synthase</fullName>
    </alternativeName>
    <alternativeName>
        <fullName evidence="15">tRNA pseudouridylate synthase I</fullName>
    </alternativeName>
    <alternativeName>
        <fullName evidence="16">tRNA-uridine isomerase I</fullName>
    </alternativeName>
</protein>
<proteinExistence type="inferred from homology"/>
<dbReference type="FunFam" id="3.30.70.660:FF:000002">
    <property type="entry name" value="tRNA pseudouridine synthase"/>
    <property type="match status" value="1"/>
</dbReference>
<dbReference type="AlphaFoldDB" id="A0A8J6FMB6"/>
<comment type="caution">
    <text evidence="21">The sequence shown here is derived from an EMBL/GenBank/DDBJ whole genome shotgun (WGS) entry which is preliminary data.</text>
</comment>
<dbReference type="GO" id="GO:0003723">
    <property type="term" value="F:RNA binding"/>
    <property type="evidence" value="ECO:0007669"/>
    <property type="project" value="InterPro"/>
</dbReference>
<comment type="function">
    <text evidence="10">Pseudouridylate synthase that catalyzes pseudouridylation of tRNAs and mRNAs. Acts on positions 27/28 in the anticodon stem and also positions 34 and 36 in the anticodon of an intron containing tRNA. Also catalyzes pseudouridylation of mRNAs: mediates pseudouridylation of mRNAs with the consensus sequence 5'-UGUAG-3'. Acts as a regulator of pre-mRNA splicing by mediating pseudouridylation of pre-mRNAs at locations associated with alternatively spliced regions. Pseudouridylation of pre-mRNAs near splice sites directly regulates mRNA splicing and mRNA 3'-end processing. Involved in regulation of nuclear receptor activity through pseudouridylation of SRA1 mRNA.</text>
</comment>
<evidence type="ECO:0000256" key="4">
    <source>
        <dbReference type="ARBA" id="ARBA00022664"/>
    </source>
</evidence>
<feature type="domain" description="Pseudouridine synthase I TruA alpha/beta" evidence="20">
    <location>
        <begin position="219"/>
        <end position="321"/>
    </location>
</feature>
<gene>
    <name evidence="21" type="ORF">GDO78_005317</name>
</gene>
<dbReference type="InterPro" id="IPR020094">
    <property type="entry name" value="TruA/RsuA/RluB/E/F_N"/>
</dbReference>
<dbReference type="EMBL" id="WNTK01000002">
    <property type="protein sequence ID" value="KAG9489255.1"/>
    <property type="molecule type" value="Genomic_DNA"/>
</dbReference>
<evidence type="ECO:0000256" key="15">
    <source>
        <dbReference type="ARBA" id="ARBA00079087"/>
    </source>
</evidence>
<evidence type="ECO:0000256" key="7">
    <source>
        <dbReference type="ARBA" id="ARBA00023242"/>
    </source>
</evidence>
<evidence type="ECO:0000256" key="6">
    <source>
        <dbReference type="ARBA" id="ARBA00023235"/>
    </source>
</evidence>
<keyword evidence="7" id="KW-0539">Nucleus</keyword>
<evidence type="ECO:0000256" key="16">
    <source>
        <dbReference type="ARBA" id="ARBA00080849"/>
    </source>
</evidence>
<dbReference type="InterPro" id="IPR041708">
    <property type="entry name" value="PUS1/PUS2-like"/>
</dbReference>
<dbReference type="GO" id="GO:0031119">
    <property type="term" value="P:tRNA pseudouridine synthesis"/>
    <property type="evidence" value="ECO:0007669"/>
    <property type="project" value="InterPro"/>
</dbReference>
<keyword evidence="5" id="KW-0819">tRNA processing</keyword>
<evidence type="ECO:0000256" key="8">
    <source>
        <dbReference type="ARBA" id="ARBA00036943"/>
    </source>
</evidence>
<dbReference type="PANTHER" id="PTHR11142:SF30">
    <property type="entry name" value="TRNA PSEUDOURIDINE SYNTHASE A ISOFORM X1"/>
    <property type="match status" value="1"/>
</dbReference>
<evidence type="ECO:0000256" key="3">
    <source>
        <dbReference type="ARBA" id="ARBA00009375"/>
    </source>
</evidence>
<accession>A0A8J6FMB6</accession>
<sequence>MRKLTLLSLQSRSICRNNFLRFSGLTGSIPYKRTEDASFETKLKEEDEEEPKAFTGNIPGMPKKKHTIQIVYCGSGYHGMQLHYGSPLPTIEGQIVSALVKAQCIPEICSTNLKLVRFQRCARTDTGVSALAQVISVRLFESCANPIEVINSYLPPEIRVIGIKRATRGFNAKFMCDARTYSYTLPTFALSRNASSAPDSSFRLSREDFHRTNALLSFYKGSHRFHNFTRGKSSDDPSAWRRIYQISCSEPFVRHEVEFARIVIKGQSFMLHQIRKMVALIIAVMKGSVAPEFLPLSMQPEKINIRMAPSLGLVLECTHFDSHNQRCHTNQSMRTVTWEDFLPTIEAFREEKIMPVIIEGELQALSMSSWLQLLNAYM</sequence>
<dbReference type="Gene3D" id="3.30.70.580">
    <property type="entry name" value="Pseudouridine synthase I, catalytic domain, N-terminal subdomain"/>
    <property type="match status" value="1"/>
</dbReference>
<evidence type="ECO:0000256" key="18">
    <source>
        <dbReference type="PIRSR" id="PIRSR641708-1"/>
    </source>
</evidence>
<evidence type="ECO:0000256" key="2">
    <source>
        <dbReference type="ARBA" id="ARBA00004123"/>
    </source>
</evidence>
<feature type="active site" description="Nucleophile" evidence="18">
    <location>
        <position position="125"/>
    </location>
</feature>
<evidence type="ECO:0000256" key="19">
    <source>
        <dbReference type="PIRSR" id="PIRSR641708-2"/>
    </source>
</evidence>
<evidence type="ECO:0000256" key="5">
    <source>
        <dbReference type="ARBA" id="ARBA00022694"/>
    </source>
</evidence>
<dbReference type="GO" id="GO:0160147">
    <property type="term" value="F:tRNA pseudouridine(38-40) synthase activity"/>
    <property type="evidence" value="ECO:0007669"/>
    <property type="project" value="UniProtKB-EC"/>
</dbReference>
<evidence type="ECO:0000256" key="17">
    <source>
        <dbReference type="ARBA" id="ARBA00081344"/>
    </source>
</evidence>
<dbReference type="EC" id="5.4.99.12" evidence="12"/>
<evidence type="ECO:0000256" key="10">
    <source>
        <dbReference type="ARBA" id="ARBA00053709"/>
    </source>
</evidence>
<dbReference type="NCBIfam" id="TIGR00071">
    <property type="entry name" value="hisT_truA"/>
    <property type="match status" value="1"/>
</dbReference>
<evidence type="ECO:0000256" key="9">
    <source>
        <dbReference type="ARBA" id="ARBA00052184"/>
    </source>
</evidence>
<keyword evidence="6" id="KW-0413">Isomerase</keyword>
<dbReference type="OrthoDB" id="10256309at2759"/>
<keyword evidence="4" id="KW-0507">mRNA processing</keyword>
<dbReference type="InterPro" id="IPR001406">
    <property type="entry name" value="PsdUridine_synth_TruA"/>
</dbReference>
<comment type="similarity">
    <text evidence="3">Belongs to the tRNA pseudouridine synthase TruA family.</text>
</comment>
<evidence type="ECO:0000256" key="13">
    <source>
        <dbReference type="ARBA" id="ARBA00068582"/>
    </source>
</evidence>
<comment type="catalytic activity">
    <reaction evidence="1">
        <text>a uridine in mRNA = a pseudouridine in mRNA</text>
        <dbReference type="Rhea" id="RHEA:56644"/>
        <dbReference type="Rhea" id="RHEA-COMP:14658"/>
        <dbReference type="Rhea" id="RHEA-COMP:14659"/>
        <dbReference type="ChEBI" id="CHEBI:65314"/>
        <dbReference type="ChEBI" id="CHEBI:65315"/>
    </reaction>
</comment>
<dbReference type="InterPro" id="IPR020097">
    <property type="entry name" value="PsdUridine_synth_TruA_a/b_dom"/>
</dbReference>
<comment type="subunit">
    <text evidence="11">Monomer. Forms a complex with RARG and the SRA1 RNA in the nucleus.</text>
</comment>
<comment type="subcellular location">
    <subcellularLocation>
        <location evidence="2">Nucleus</location>
    </subcellularLocation>
</comment>
<dbReference type="PANTHER" id="PTHR11142">
    <property type="entry name" value="PSEUDOURIDYLATE SYNTHASE"/>
    <property type="match status" value="1"/>
</dbReference>
<evidence type="ECO:0000256" key="11">
    <source>
        <dbReference type="ARBA" id="ARBA00064589"/>
    </source>
</evidence>
<keyword evidence="22" id="KW-1185">Reference proteome</keyword>